<name>A0A1G2ME24_9BACT</name>
<dbReference type="EMBL" id="MHRJ01000047">
    <property type="protein sequence ID" value="OHA21291.1"/>
    <property type="molecule type" value="Genomic_DNA"/>
</dbReference>
<dbReference type="Pfam" id="PF13238">
    <property type="entry name" value="AAA_18"/>
    <property type="match status" value="1"/>
</dbReference>
<evidence type="ECO:0008006" key="3">
    <source>
        <dbReference type="Google" id="ProtNLM"/>
    </source>
</evidence>
<evidence type="ECO:0000313" key="2">
    <source>
        <dbReference type="Proteomes" id="UP000176493"/>
    </source>
</evidence>
<dbReference type="InterPro" id="IPR027417">
    <property type="entry name" value="P-loop_NTPase"/>
</dbReference>
<dbReference type="AlphaFoldDB" id="A0A1G2ME24"/>
<dbReference type="Proteomes" id="UP000176493">
    <property type="component" value="Unassembled WGS sequence"/>
</dbReference>
<protein>
    <recommendedName>
        <fullName evidence="3">UDP-N-acetylglucosamine kinase</fullName>
    </recommendedName>
</protein>
<dbReference type="SUPFAM" id="SSF52540">
    <property type="entry name" value="P-loop containing nucleoside triphosphate hydrolases"/>
    <property type="match status" value="1"/>
</dbReference>
<sequence>MKILILTGPAGAGKSSVAQILAKKREVCAVIDVDTVRWMLLQPHRAPWDGEEGRRQQILGVKNACLLASNFVQNNSDVVILDVLSQETLQLYKKELAKFDLKIVLLLPTFEEIQKRNKMRLPCITEDEIALLHKSQEVLQGYDEKIDNTNLSLEDLAARLNLS</sequence>
<dbReference type="Gene3D" id="3.40.50.300">
    <property type="entry name" value="P-loop containing nucleotide triphosphate hydrolases"/>
    <property type="match status" value="1"/>
</dbReference>
<accession>A0A1G2ME24</accession>
<comment type="caution">
    <text evidence="1">The sequence shown here is derived from an EMBL/GenBank/DDBJ whole genome shotgun (WGS) entry which is preliminary data.</text>
</comment>
<evidence type="ECO:0000313" key="1">
    <source>
        <dbReference type="EMBL" id="OHA21291.1"/>
    </source>
</evidence>
<reference evidence="1 2" key="1">
    <citation type="journal article" date="2016" name="Nat. Commun.">
        <title>Thousands of microbial genomes shed light on interconnected biogeochemical processes in an aquifer system.</title>
        <authorList>
            <person name="Anantharaman K."/>
            <person name="Brown C.T."/>
            <person name="Hug L.A."/>
            <person name="Sharon I."/>
            <person name="Castelle C.J."/>
            <person name="Probst A.J."/>
            <person name="Thomas B.C."/>
            <person name="Singh A."/>
            <person name="Wilkins M.J."/>
            <person name="Karaoz U."/>
            <person name="Brodie E.L."/>
            <person name="Williams K.H."/>
            <person name="Hubbard S.S."/>
            <person name="Banfield J.F."/>
        </authorList>
    </citation>
    <scope>NUCLEOTIDE SEQUENCE [LARGE SCALE GENOMIC DNA]</scope>
</reference>
<proteinExistence type="predicted"/>
<organism evidence="1 2">
    <name type="scientific">Candidatus Taylorbacteria bacterium RIFCSPHIGHO2_02_49_25</name>
    <dbReference type="NCBI Taxonomy" id="1802305"/>
    <lineage>
        <taxon>Bacteria</taxon>
        <taxon>Candidatus Tayloriibacteriota</taxon>
    </lineage>
</organism>
<gene>
    <name evidence="1" type="ORF">A2W52_04575</name>
</gene>